<keyword evidence="2" id="KW-1185">Reference proteome</keyword>
<proteinExistence type="predicted"/>
<name>A0ACC3BEX3_9EURO</name>
<evidence type="ECO:0000313" key="1">
    <source>
        <dbReference type="EMBL" id="KAK1149242.1"/>
    </source>
</evidence>
<accession>A0ACC3BEX3</accession>
<reference evidence="1 2" key="1">
    <citation type="journal article" date="2023" name="ACS Omega">
        <title>Identification of the Neoaspergillic Acid Biosynthesis Gene Cluster by Establishing an In Vitro CRISPR-Ribonucleoprotein Genetic System in Aspergillus melleus.</title>
        <authorList>
            <person name="Yuan B."/>
            <person name="Grau M.F."/>
            <person name="Murata R.M."/>
            <person name="Torok T."/>
            <person name="Venkateswaran K."/>
            <person name="Stajich J.E."/>
            <person name="Wang C.C.C."/>
        </authorList>
    </citation>
    <scope>NUCLEOTIDE SEQUENCE [LARGE SCALE GENOMIC DNA]</scope>
    <source>
        <strain evidence="1 2">IMV 1140</strain>
    </source>
</reference>
<evidence type="ECO:0000313" key="2">
    <source>
        <dbReference type="Proteomes" id="UP001177260"/>
    </source>
</evidence>
<dbReference type="EMBL" id="JAOPJF010000004">
    <property type="protein sequence ID" value="KAK1149242.1"/>
    <property type="molecule type" value="Genomic_DNA"/>
</dbReference>
<organism evidence="1 2">
    <name type="scientific">Aspergillus melleus</name>
    <dbReference type="NCBI Taxonomy" id="138277"/>
    <lineage>
        <taxon>Eukaryota</taxon>
        <taxon>Fungi</taxon>
        <taxon>Dikarya</taxon>
        <taxon>Ascomycota</taxon>
        <taxon>Pezizomycotina</taxon>
        <taxon>Eurotiomycetes</taxon>
        <taxon>Eurotiomycetidae</taxon>
        <taxon>Eurotiales</taxon>
        <taxon>Aspergillaceae</taxon>
        <taxon>Aspergillus</taxon>
        <taxon>Aspergillus subgen. Circumdati</taxon>
    </lineage>
</organism>
<dbReference type="Proteomes" id="UP001177260">
    <property type="component" value="Unassembled WGS sequence"/>
</dbReference>
<gene>
    <name evidence="1" type="ORF">N8T08_006462</name>
</gene>
<comment type="caution">
    <text evidence="1">The sequence shown here is derived from an EMBL/GenBank/DDBJ whole genome shotgun (WGS) entry which is preliminary data.</text>
</comment>
<sequence>MPSLASTFSHRCLAISLLVAYSTAHDIGNDVESQNRAGAEGPSDDGVGVSSTGMIVLCTIVGVVVVIGISSAALFFVAKRRQWAMRETLRRSARHVVDAVKTPLTPKFSRSQLRQPPSQSSLNSIVKKTTTDERVKNRVGDDDLEKNAVVTEVEASAGAKPRTWGSMFAFGRK</sequence>
<protein>
    <submittedName>
        <fullName evidence="1">Uncharacterized protein</fullName>
    </submittedName>
</protein>